<gene>
    <name evidence="2" type="ORF">H105_01479</name>
</gene>
<feature type="compositionally biased region" description="Low complexity" evidence="1">
    <location>
        <begin position="138"/>
        <end position="148"/>
    </location>
</feature>
<feature type="region of interest" description="Disordered" evidence="1">
    <location>
        <begin position="122"/>
        <end position="148"/>
    </location>
</feature>
<dbReference type="EMBL" id="KK208751">
    <property type="protein sequence ID" value="EZF77303.1"/>
    <property type="molecule type" value="Genomic_DNA"/>
</dbReference>
<evidence type="ECO:0000313" key="2">
    <source>
        <dbReference type="EMBL" id="EZF77303.1"/>
    </source>
</evidence>
<name>A0A022Y3X0_TRISD</name>
<sequence length="148" mass="15956">MLQVPYTAAWPVCDDRTESLDQHMDQKATLAFRHPSALPLLLRRPNFVPFDPDDPEDGAFLSYICMGQIVNCKGPGIQLINSIGARLHLRATTLRPPPQAAQQCEEDELSWLLPCCARGLGSSAKGSVRREGAGTAPSAAASSMDGSH</sequence>
<evidence type="ECO:0000313" key="3">
    <source>
        <dbReference type="Proteomes" id="UP000023623"/>
    </source>
</evidence>
<protein>
    <submittedName>
        <fullName evidence="2">Uncharacterized protein</fullName>
    </submittedName>
</protein>
<keyword evidence="3" id="KW-1185">Reference proteome</keyword>
<dbReference type="Proteomes" id="UP000023623">
    <property type="component" value="Unassembled WGS sequence"/>
</dbReference>
<evidence type="ECO:0000256" key="1">
    <source>
        <dbReference type="SAM" id="MobiDB-lite"/>
    </source>
</evidence>
<dbReference type="HOGENOM" id="CLU_1760107_0_0_1"/>
<dbReference type="AlphaFoldDB" id="A0A022Y3X0"/>
<proteinExistence type="predicted"/>
<accession>A0A022Y3X0</accession>
<reference evidence="2 3" key="1">
    <citation type="submission" date="2014-02" db="EMBL/GenBank/DDBJ databases">
        <title>The Genome Sequence of Trichophyton rubrum (morphotype soudanense) CBS 452.61.</title>
        <authorList>
            <consortium name="The Broad Institute Genomics Platform"/>
            <person name="Cuomo C.A."/>
            <person name="White T.C."/>
            <person name="Graser Y."/>
            <person name="Martinez-Rossi N."/>
            <person name="Heitman J."/>
            <person name="Young S.K."/>
            <person name="Zeng Q."/>
            <person name="Gargeya S."/>
            <person name="Abouelleil A."/>
            <person name="Alvarado L."/>
            <person name="Chapman S.B."/>
            <person name="Gainer-Dewar J."/>
            <person name="Goldberg J."/>
            <person name="Griggs A."/>
            <person name="Gujja S."/>
            <person name="Hansen M."/>
            <person name="Howarth C."/>
            <person name="Imamovic A."/>
            <person name="Larimer J."/>
            <person name="Martinez D."/>
            <person name="Murphy C."/>
            <person name="Pearson M.D."/>
            <person name="Persinoti G."/>
            <person name="Poon T."/>
            <person name="Priest M."/>
            <person name="Roberts A.D."/>
            <person name="Saif S."/>
            <person name="Shea T.D."/>
            <person name="Sykes S.N."/>
            <person name="Wortman J."/>
            <person name="Nusbaum C."/>
            <person name="Birren B."/>
        </authorList>
    </citation>
    <scope>NUCLEOTIDE SEQUENCE [LARGE SCALE GENOMIC DNA]</scope>
    <source>
        <strain evidence="2 3">CBS 452.61</strain>
    </source>
</reference>
<organism evidence="2 3">
    <name type="scientific">Trichophyton soudanense CBS 452.61</name>
    <dbReference type="NCBI Taxonomy" id="1215331"/>
    <lineage>
        <taxon>Eukaryota</taxon>
        <taxon>Fungi</taxon>
        <taxon>Dikarya</taxon>
        <taxon>Ascomycota</taxon>
        <taxon>Pezizomycotina</taxon>
        <taxon>Eurotiomycetes</taxon>
        <taxon>Eurotiomycetidae</taxon>
        <taxon>Onygenales</taxon>
        <taxon>Arthrodermataceae</taxon>
        <taxon>Trichophyton</taxon>
    </lineage>
</organism>